<dbReference type="EMBL" id="WJQU01000001">
    <property type="protein sequence ID" value="KAJ6645517.1"/>
    <property type="molecule type" value="Genomic_DNA"/>
</dbReference>
<comment type="caution">
    <text evidence="2">The sequence shown here is derived from an EMBL/GenBank/DDBJ whole genome shotgun (WGS) entry which is preliminary data.</text>
</comment>
<keyword evidence="3" id="KW-1185">Reference proteome</keyword>
<protein>
    <submittedName>
        <fullName evidence="2">Uncharacterized protein</fullName>
    </submittedName>
</protein>
<feature type="region of interest" description="Disordered" evidence="1">
    <location>
        <begin position="60"/>
        <end position="91"/>
    </location>
</feature>
<dbReference type="Proteomes" id="UP001151699">
    <property type="component" value="Chromosome A"/>
</dbReference>
<reference evidence="2" key="1">
    <citation type="submission" date="2022-07" db="EMBL/GenBank/DDBJ databases">
        <authorList>
            <person name="Trinca V."/>
            <person name="Uliana J.V.C."/>
            <person name="Torres T.T."/>
            <person name="Ward R.J."/>
            <person name="Monesi N."/>
        </authorList>
    </citation>
    <scope>NUCLEOTIDE SEQUENCE</scope>
    <source>
        <strain evidence="2">HSMRA1968</strain>
        <tissue evidence="2">Whole embryos</tissue>
    </source>
</reference>
<evidence type="ECO:0000313" key="3">
    <source>
        <dbReference type="Proteomes" id="UP001151699"/>
    </source>
</evidence>
<evidence type="ECO:0000256" key="1">
    <source>
        <dbReference type="SAM" id="MobiDB-lite"/>
    </source>
</evidence>
<dbReference type="OrthoDB" id="413361at2759"/>
<dbReference type="AlphaFoldDB" id="A0A9Q0S4V0"/>
<evidence type="ECO:0000313" key="2">
    <source>
        <dbReference type="EMBL" id="KAJ6645517.1"/>
    </source>
</evidence>
<sequence>MTVNYLNRLDLLKLINNLASGIWFNDKQKSESSTSCVPCLLGKQTRLPFPKKELTRLGIVADENEDGSTSASGDNLDTTTSTGEQNLAENSINAVELELRRSARNNRQNHETINSA</sequence>
<proteinExistence type="predicted"/>
<accession>A0A9Q0S4V0</accession>
<gene>
    <name evidence="2" type="ORF">Bhyg_00723</name>
</gene>
<organism evidence="2 3">
    <name type="scientific">Pseudolycoriella hygida</name>
    <dbReference type="NCBI Taxonomy" id="35572"/>
    <lineage>
        <taxon>Eukaryota</taxon>
        <taxon>Metazoa</taxon>
        <taxon>Ecdysozoa</taxon>
        <taxon>Arthropoda</taxon>
        <taxon>Hexapoda</taxon>
        <taxon>Insecta</taxon>
        <taxon>Pterygota</taxon>
        <taxon>Neoptera</taxon>
        <taxon>Endopterygota</taxon>
        <taxon>Diptera</taxon>
        <taxon>Nematocera</taxon>
        <taxon>Sciaroidea</taxon>
        <taxon>Sciaridae</taxon>
        <taxon>Pseudolycoriella</taxon>
    </lineage>
</organism>
<name>A0A9Q0S4V0_9DIPT</name>
<feature type="compositionally biased region" description="Polar residues" evidence="1">
    <location>
        <begin position="67"/>
        <end position="91"/>
    </location>
</feature>